<comment type="function">
    <text evidence="2">Catalyzes the reduction of dTDP-6-deoxy-L-lyxo-4-hexulose to yield dTDP-L-rhamnose.</text>
</comment>
<comment type="caution">
    <text evidence="4">The sequence shown here is derived from an EMBL/GenBank/DDBJ whole genome shotgun (WGS) entry which is preliminary data.</text>
</comment>
<dbReference type="GO" id="GO:0019305">
    <property type="term" value="P:dTDP-rhamnose biosynthetic process"/>
    <property type="evidence" value="ECO:0007669"/>
    <property type="project" value="UniProtKB-UniPathway"/>
</dbReference>
<dbReference type="InterPro" id="IPR005913">
    <property type="entry name" value="dTDP_dehydrorham_reduct"/>
</dbReference>
<dbReference type="eggNOG" id="COG1091">
    <property type="taxonomic scope" value="Bacteria"/>
</dbReference>
<name>A8RK68_ENTBW</name>
<dbReference type="Gene3D" id="3.40.50.720">
    <property type="entry name" value="NAD(P)-binding Rossmann-like Domain"/>
    <property type="match status" value="1"/>
</dbReference>
<dbReference type="AlphaFoldDB" id="A8RK68"/>
<dbReference type="HOGENOM" id="CLU_045518_2_2_9"/>
<dbReference type="PaxDb" id="411902-CLOBOL_01221"/>
<keyword evidence="2" id="KW-0560">Oxidoreductase</keyword>
<dbReference type="SUPFAM" id="SSF51735">
    <property type="entry name" value="NAD(P)-binding Rossmann-fold domains"/>
    <property type="match status" value="1"/>
</dbReference>
<comment type="pathway">
    <text evidence="2">Carbohydrate biosynthesis; dTDP-L-rhamnose biosynthesis.</text>
</comment>
<accession>A8RK68</accession>
<proteinExistence type="inferred from homology"/>
<dbReference type="Proteomes" id="UP000005396">
    <property type="component" value="Unassembled WGS sequence"/>
</dbReference>
<evidence type="ECO:0000313" key="4">
    <source>
        <dbReference type="EMBL" id="EDP18350.1"/>
    </source>
</evidence>
<evidence type="ECO:0000256" key="2">
    <source>
        <dbReference type="RuleBase" id="RU364082"/>
    </source>
</evidence>
<dbReference type="InterPro" id="IPR036291">
    <property type="entry name" value="NAD(P)-bd_dom_sf"/>
</dbReference>
<dbReference type="EMBL" id="ABCC02000015">
    <property type="protein sequence ID" value="EDP18350.1"/>
    <property type="molecule type" value="Genomic_DNA"/>
</dbReference>
<protein>
    <recommendedName>
        <fullName evidence="2">dTDP-4-dehydrorhamnose reductase</fullName>
        <ecNumber evidence="2">1.1.1.133</ecNumber>
    </recommendedName>
</protein>
<feature type="domain" description="RmlD-like substrate binding" evidence="3">
    <location>
        <begin position="16"/>
        <end position="253"/>
    </location>
</feature>
<evidence type="ECO:0000313" key="5">
    <source>
        <dbReference type="Proteomes" id="UP000005396"/>
    </source>
</evidence>
<dbReference type="GO" id="GO:0005829">
    <property type="term" value="C:cytosol"/>
    <property type="evidence" value="ECO:0007669"/>
    <property type="project" value="TreeGrafter"/>
</dbReference>
<dbReference type="EC" id="1.1.1.133" evidence="2"/>
<dbReference type="Pfam" id="PF04321">
    <property type="entry name" value="RmlD_sub_bind"/>
    <property type="match status" value="1"/>
</dbReference>
<dbReference type="PANTHER" id="PTHR10491:SF4">
    <property type="entry name" value="METHIONINE ADENOSYLTRANSFERASE 2 SUBUNIT BETA"/>
    <property type="match status" value="1"/>
</dbReference>
<evidence type="ECO:0000256" key="1">
    <source>
        <dbReference type="ARBA" id="ARBA00010944"/>
    </source>
</evidence>
<keyword evidence="2" id="KW-0521">NADP</keyword>
<comment type="similarity">
    <text evidence="1 2">Belongs to the dTDP-4-dehydrorhamnose reductase family.</text>
</comment>
<dbReference type="UniPathway" id="UPA00124"/>
<sequence>MRPKKHYAAEGEQIFMRFLILGSNGMAGNTIAVYLKETGHEVLGYAREKSLYFDSVIGDAYNTVQLKEVIDSGNFDSIINCVGLLNQFAENNKPGAVFLNSYLPHYLAGITEGTSIQVVHMSTDCVFSGEKGNYLESDFPDGKTFYDRTKALGELNDDKNITLRNSIVGPDIKASGIGLLSWFMKQSGTINGFTKAMWTGQTTVQLAKTMEYVAKERMGGLYNAVPHNSISKYELLKLFNKYLRDNSVTINPVEGIVADKSLVPSKLGDDFEIPNYEQMVAEMALWMRAHKEMYPHYEL</sequence>
<dbReference type="InterPro" id="IPR029903">
    <property type="entry name" value="RmlD-like-bd"/>
</dbReference>
<organism evidence="4 5">
    <name type="scientific">Enterocloster bolteae (strain ATCC BAA-613 / DSM 15670 / CCUG 46953 / JCM 12243 / WAL 16351)</name>
    <name type="common">Clostridium bolteae</name>
    <dbReference type="NCBI Taxonomy" id="411902"/>
    <lineage>
        <taxon>Bacteria</taxon>
        <taxon>Bacillati</taxon>
        <taxon>Bacillota</taxon>
        <taxon>Clostridia</taxon>
        <taxon>Lachnospirales</taxon>
        <taxon>Lachnospiraceae</taxon>
        <taxon>Enterocloster</taxon>
    </lineage>
</organism>
<dbReference type="GO" id="GO:0008831">
    <property type="term" value="F:dTDP-4-dehydrorhamnose reductase activity"/>
    <property type="evidence" value="ECO:0007669"/>
    <property type="project" value="UniProtKB-EC"/>
</dbReference>
<reference evidence="4 5" key="2">
    <citation type="submission" date="2007-09" db="EMBL/GenBank/DDBJ databases">
        <title>Draft genome sequence of Clostridium bolteae (ATCC BAA-613).</title>
        <authorList>
            <person name="Sudarsanam P."/>
            <person name="Ley R."/>
            <person name="Guruge J."/>
            <person name="Turnbaugh P.J."/>
            <person name="Mahowald M."/>
            <person name="Liep D."/>
            <person name="Gordon J."/>
        </authorList>
    </citation>
    <scope>NUCLEOTIDE SEQUENCE [LARGE SCALE GENOMIC DNA]</scope>
    <source>
        <strain evidence="5">ATCC BAA-613 / DSM 15670 / CCUG 46953 / JCM 12243 / WAL 16351</strain>
    </source>
</reference>
<gene>
    <name evidence="4" type="ORF">CLOBOL_01221</name>
</gene>
<evidence type="ECO:0000259" key="3">
    <source>
        <dbReference type="Pfam" id="PF04321"/>
    </source>
</evidence>
<dbReference type="PANTHER" id="PTHR10491">
    <property type="entry name" value="DTDP-4-DEHYDRORHAMNOSE REDUCTASE"/>
    <property type="match status" value="1"/>
</dbReference>
<reference evidence="4 5" key="1">
    <citation type="submission" date="2007-08" db="EMBL/GenBank/DDBJ databases">
        <authorList>
            <person name="Fulton L."/>
            <person name="Clifton S."/>
            <person name="Fulton B."/>
            <person name="Xu J."/>
            <person name="Minx P."/>
            <person name="Pepin K.H."/>
            <person name="Johnson M."/>
            <person name="Thiruvilangam P."/>
            <person name="Bhonagiri V."/>
            <person name="Nash W.E."/>
            <person name="Mardis E.R."/>
            <person name="Wilson R.K."/>
        </authorList>
    </citation>
    <scope>NUCLEOTIDE SEQUENCE [LARGE SCALE GENOMIC DNA]</scope>
    <source>
        <strain evidence="5">ATCC BAA-613 / DSM 15670 / CCUG 46953 / JCM 12243 / WAL 16351</strain>
    </source>
</reference>